<proteinExistence type="inferred from homology"/>
<dbReference type="SUPFAM" id="SSF55021">
    <property type="entry name" value="ACT-like"/>
    <property type="match status" value="1"/>
</dbReference>
<dbReference type="CDD" id="cd04872">
    <property type="entry name" value="ACT_1ZPV"/>
    <property type="match status" value="1"/>
</dbReference>
<evidence type="ECO:0000313" key="3">
    <source>
        <dbReference type="EMBL" id="HIU59935.1"/>
    </source>
</evidence>
<reference evidence="3" key="2">
    <citation type="journal article" date="2021" name="PeerJ">
        <title>Extensive microbial diversity within the chicken gut microbiome revealed by metagenomics and culture.</title>
        <authorList>
            <person name="Gilroy R."/>
            <person name="Ravi A."/>
            <person name="Getino M."/>
            <person name="Pursley I."/>
            <person name="Horton D.L."/>
            <person name="Alikhan N.F."/>
            <person name="Baker D."/>
            <person name="Gharbi K."/>
            <person name="Hall N."/>
            <person name="Watson M."/>
            <person name="Adriaenssens E.M."/>
            <person name="Foster-Nyarko E."/>
            <person name="Jarju S."/>
            <person name="Secka A."/>
            <person name="Antonio M."/>
            <person name="Oren A."/>
            <person name="Chaudhuri R.R."/>
            <person name="La Ragione R."/>
            <person name="Hildebrand F."/>
            <person name="Pallen M.J."/>
        </authorList>
    </citation>
    <scope>NUCLEOTIDE SEQUENCE</scope>
    <source>
        <strain evidence="3">18911</strain>
    </source>
</reference>
<dbReference type="NCBIfam" id="NF001220">
    <property type="entry name" value="PRK00194.1"/>
    <property type="match status" value="1"/>
</dbReference>
<dbReference type="InterPro" id="IPR022986">
    <property type="entry name" value="UPF0237_ACT"/>
</dbReference>
<evidence type="ECO:0000256" key="1">
    <source>
        <dbReference type="HAMAP-Rule" id="MF_01054"/>
    </source>
</evidence>
<name>A0A9D1MGD3_9FIRM</name>
<dbReference type="EMBL" id="DVNF01000034">
    <property type="protein sequence ID" value="HIU59935.1"/>
    <property type="molecule type" value="Genomic_DNA"/>
</dbReference>
<reference evidence="3" key="1">
    <citation type="submission" date="2020-10" db="EMBL/GenBank/DDBJ databases">
        <authorList>
            <person name="Gilroy R."/>
        </authorList>
    </citation>
    <scope>NUCLEOTIDE SEQUENCE</scope>
    <source>
        <strain evidence="3">18911</strain>
    </source>
</reference>
<protein>
    <recommendedName>
        <fullName evidence="1">UPF0237 protein IAB05_00935</fullName>
    </recommendedName>
</protein>
<accession>A0A9D1MGD3</accession>
<dbReference type="PANTHER" id="PTHR34875">
    <property type="entry name" value="UPF0237 PROTEIN MJ1558"/>
    <property type="match status" value="1"/>
</dbReference>
<dbReference type="Gene3D" id="3.30.70.260">
    <property type="match status" value="1"/>
</dbReference>
<feature type="domain" description="ACT" evidence="2">
    <location>
        <begin position="4"/>
        <end position="77"/>
    </location>
</feature>
<dbReference type="Pfam" id="PF13740">
    <property type="entry name" value="ACT_6"/>
    <property type="match status" value="1"/>
</dbReference>
<evidence type="ECO:0000313" key="4">
    <source>
        <dbReference type="Proteomes" id="UP000824094"/>
    </source>
</evidence>
<dbReference type="InterPro" id="IPR045865">
    <property type="entry name" value="ACT-like_dom_sf"/>
</dbReference>
<dbReference type="PROSITE" id="PS51671">
    <property type="entry name" value="ACT"/>
    <property type="match status" value="1"/>
</dbReference>
<sequence>MKAFITVIGRDKVGIIAAVSTLLADMGVNIEDISQTILQGTFTMIMACDVSENTSFGELKQALTALGEKLGVEISVRHADIFNAMHRV</sequence>
<comment type="similarity">
    <text evidence="1">Belongs to the UPF0237 family.</text>
</comment>
<gene>
    <name evidence="3" type="ORF">IAB05_00935</name>
</gene>
<dbReference type="Proteomes" id="UP000824094">
    <property type="component" value="Unassembled WGS sequence"/>
</dbReference>
<dbReference type="PANTHER" id="PTHR34875:SF6">
    <property type="entry name" value="UPF0237 PROTEIN MJ1558"/>
    <property type="match status" value="1"/>
</dbReference>
<organism evidence="3 4">
    <name type="scientific">Candidatus Stercoripulliclostridium merdigallinarum</name>
    <dbReference type="NCBI Taxonomy" id="2840951"/>
    <lineage>
        <taxon>Bacteria</taxon>
        <taxon>Bacillati</taxon>
        <taxon>Bacillota</taxon>
        <taxon>Clostridia</taxon>
        <taxon>Eubacteriales</taxon>
        <taxon>Candidatus Stercoripulliclostridium</taxon>
    </lineage>
</organism>
<dbReference type="InterPro" id="IPR050990">
    <property type="entry name" value="UPF0237/GcvR_regulator"/>
</dbReference>
<dbReference type="InterPro" id="IPR002912">
    <property type="entry name" value="ACT_dom"/>
</dbReference>
<dbReference type="HAMAP" id="MF_01054">
    <property type="entry name" value="UPF0237"/>
    <property type="match status" value="1"/>
</dbReference>
<dbReference type="AlphaFoldDB" id="A0A9D1MGD3"/>
<comment type="caution">
    <text evidence="3">The sequence shown here is derived from an EMBL/GenBank/DDBJ whole genome shotgun (WGS) entry which is preliminary data.</text>
</comment>
<evidence type="ECO:0000259" key="2">
    <source>
        <dbReference type="PROSITE" id="PS51671"/>
    </source>
</evidence>